<feature type="transmembrane region" description="Helical" evidence="1">
    <location>
        <begin position="40"/>
        <end position="63"/>
    </location>
</feature>
<reference evidence="2" key="1">
    <citation type="submission" date="2022-01" db="EMBL/GenBank/DDBJ databases">
        <authorList>
            <person name="Jo J.-H."/>
            <person name="Im W.-T."/>
        </authorList>
    </citation>
    <scope>NUCLEOTIDE SEQUENCE</scope>
    <source>
        <strain evidence="2">I2-34</strain>
    </source>
</reference>
<dbReference type="EMBL" id="JAKLTQ010000006">
    <property type="protein sequence ID" value="MCG2622365.1"/>
    <property type="molecule type" value="Genomic_DNA"/>
</dbReference>
<evidence type="ECO:0000256" key="1">
    <source>
        <dbReference type="SAM" id="Phobius"/>
    </source>
</evidence>
<gene>
    <name evidence="2" type="ORF">LVY72_10605</name>
</gene>
<dbReference type="Proteomes" id="UP001165368">
    <property type="component" value="Unassembled WGS sequence"/>
</dbReference>
<keyword evidence="1" id="KW-0812">Transmembrane</keyword>
<feature type="transmembrane region" description="Helical" evidence="1">
    <location>
        <begin position="151"/>
        <end position="167"/>
    </location>
</feature>
<keyword evidence="1" id="KW-0472">Membrane</keyword>
<organism evidence="2 3">
    <name type="scientific">Arthrobacter hankyongi</name>
    <dbReference type="NCBI Taxonomy" id="2904801"/>
    <lineage>
        <taxon>Bacteria</taxon>
        <taxon>Bacillati</taxon>
        <taxon>Actinomycetota</taxon>
        <taxon>Actinomycetes</taxon>
        <taxon>Micrococcales</taxon>
        <taxon>Micrococcaceae</taxon>
        <taxon>Arthrobacter</taxon>
    </lineage>
</organism>
<feature type="transmembrane region" description="Helical" evidence="1">
    <location>
        <begin position="99"/>
        <end position="121"/>
    </location>
</feature>
<keyword evidence="1" id="KW-1133">Transmembrane helix</keyword>
<accession>A0ABS9L6Q6</accession>
<sequence>MTTAPFRRHAARTIAAVLSPAVVWAALLLAAPFAGPGTQYPLAWGAGAALLVCAVPWAIVTGLDRRADLRRGLGRLRAGPTMVCTGVLMYGTLRVIRWWHGPLALAAVILGIFAGYAAVLLARRKWPLYWPAATLGAAAVIMPLLLGLPGLLALPLLLAGLWAAAALKRGTAARLSGSALAGAVVCGGICAVLLQAVR</sequence>
<evidence type="ECO:0000313" key="3">
    <source>
        <dbReference type="Proteomes" id="UP001165368"/>
    </source>
</evidence>
<name>A0ABS9L6Q6_9MICC</name>
<comment type="caution">
    <text evidence="2">The sequence shown here is derived from an EMBL/GenBank/DDBJ whole genome shotgun (WGS) entry which is preliminary data.</text>
</comment>
<dbReference type="RefSeq" id="WP_237820582.1">
    <property type="nucleotide sequence ID" value="NZ_JAKLTQ010000006.1"/>
</dbReference>
<evidence type="ECO:0000313" key="2">
    <source>
        <dbReference type="EMBL" id="MCG2622365.1"/>
    </source>
</evidence>
<protein>
    <submittedName>
        <fullName evidence="2">Uncharacterized protein</fullName>
    </submittedName>
</protein>
<keyword evidence="3" id="KW-1185">Reference proteome</keyword>
<feature type="transmembrane region" description="Helical" evidence="1">
    <location>
        <begin position="179"/>
        <end position="197"/>
    </location>
</feature>
<proteinExistence type="predicted"/>